<evidence type="ECO:0000256" key="3">
    <source>
        <dbReference type="ARBA" id="ARBA00022989"/>
    </source>
</evidence>
<reference evidence="7 8" key="1">
    <citation type="journal article" date="2016" name="Mol. Biol. Evol.">
        <title>Comparative Genomics of Early-Diverging Mushroom-Forming Fungi Provides Insights into the Origins of Lignocellulose Decay Capabilities.</title>
        <authorList>
            <person name="Nagy L.G."/>
            <person name="Riley R."/>
            <person name="Tritt A."/>
            <person name="Adam C."/>
            <person name="Daum C."/>
            <person name="Floudas D."/>
            <person name="Sun H."/>
            <person name="Yadav J.S."/>
            <person name="Pangilinan J."/>
            <person name="Larsson K.H."/>
            <person name="Matsuura K."/>
            <person name="Barry K."/>
            <person name="Labutti K."/>
            <person name="Kuo R."/>
            <person name="Ohm R.A."/>
            <person name="Bhattacharya S.S."/>
            <person name="Shirouzu T."/>
            <person name="Yoshinaga Y."/>
            <person name="Martin F.M."/>
            <person name="Grigoriev I.V."/>
            <person name="Hibbett D.S."/>
        </authorList>
    </citation>
    <scope>NUCLEOTIDE SEQUENCE [LARGE SCALE GENOMIC DNA]</scope>
    <source>
        <strain evidence="7 8">HHB12029</strain>
    </source>
</reference>
<dbReference type="Pfam" id="PF13000">
    <property type="entry name" value="Acatn"/>
    <property type="match status" value="3"/>
</dbReference>
<dbReference type="OrthoDB" id="6415790at2759"/>
<dbReference type="SUPFAM" id="SSF103473">
    <property type="entry name" value="MFS general substrate transporter"/>
    <property type="match status" value="1"/>
</dbReference>
<feature type="transmembrane region" description="Helical" evidence="6">
    <location>
        <begin position="320"/>
        <end position="339"/>
    </location>
</feature>
<dbReference type="AlphaFoldDB" id="A0A165K094"/>
<comment type="subcellular location">
    <subcellularLocation>
        <location evidence="1">Membrane</location>
        <topology evidence="1">Multi-pass membrane protein</topology>
    </subcellularLocation>
</comment>
<protein>
    <submittedName>
        <fullName evidence="7">MFS general substrate transporter</fullName>
    </submittedName>
</protein>
<evidence type="ECO:0000256" key="1">
    <source>
        <dbReference type="ARBA" id="ARBA00004141"/>
    </source>
</evidence>
<feature type="transmembrane region" description="Helical" evidence="6">
    <location>
        <begin position="157"/>
        <end position="179"/>
    </location>
</feature>
<dbReference type="InterPro" id="IPR024371">
    <property type="entry name" value="AcetylCoA_trans_1-like"/>
</dbReference>
<dbReference type="STRING" id="1314781.A0A165K094"/>
<keyword evidence="4 6" id="KW-0472">Membrane</keyword>
<feature type="transmembrane region" description="Helical" evidence="6">
    <location>
        <begin position="127"/>
        <end position="145"/>
    </location>
</feature>
<dbReference type="InterPro" id="IPR004752">
    <property type="entry name" value="AmpG_permease/AT-1"/>
</dbReference>
<evidence type="ECO:0000256" key="6">
    <source>
        <dbReference type="SAM" id="Phobius"/>
    </source>
</evidence>
<feature type="transmembrane region" description="Helical" evidence="6">
    <location>
        <begin position="237"/>
        <end position="254"/>
    </location>
</feature>
<keyword evidence="8" id="KW-1185">Reference proteome</keyword>
<dbReference type="GO" id="GO:0008521">
    <property type="term" value="F:acetyl-CoA transmembrane transporter activity"/>
    <property type="evidence" value="ECO:0007669"/>
    <property type="project" value="InterPro"/>
</dbReference>
<dbReference type="InParanoid" id="A0A165K094"/>
<sequence length="529" mass="58394">MSATPRHSFAQDDADRDGVELSLLNEDERRAAAGGSAAEQESMEKGKEPASLSDKDKQGMALLVVLYLIQGVPLGLSLGSIPFILRAKLSYSQLGVFALSAYPYSLKLLWSPVVDSLFVPSIGRRKSWIMPMQLIIGMTMLWIALNVQDLVDNPEEHVTWLTIIFFSLVFFSATQDIAVDGWALTLLSPENVSYASTAQTVGLNTGFFMSFTCFLAFNNVEFTSKWGIPRLTLTTYMGFWSIMCIAVTLILLFLKKEDPVPSDDPDLNLKKVYGIMWKICKLKNVQLLLLLHFVAKIGFQANDAVTSLKLVEKGMSEADLALAVLIDFPCQLIGGYYAAKWANTDKPLRPWYYAFWARLFFAGVSALFVYFLPKPPMSTGVFVLFIVLNVLSSFAGTIQFVGVTAYHTRIADPVVGGTYMTLLNTASNLGGTWPRYFVLKAVDMFSVATCHVKEGTSELLIKAAECVSEHGKKDCKEIGGACVTEQDGYYTVSIVCIVTGTLLFIFFILPVAKKLEGLPKSSWRVGGRD</sequence>
<feature type="transmembrane region" description="Helical" evidence="6">
    <location>
        <begin position="489"/>
        <end position="512"/>
    </location>
</feature>
<feature type="transmembrane region" description="Helical" evidence="6">
    <location>
        <begin position="61"/>
        <end position="84"/>
    </location>
</feature>
<dbReference type="Gene3D" id="1.20.1250.20">
    <property type="entry name" value="MFS general substrate transporter like domains"/>
    <property type="match status" value="2"/>
</dbReference>
<dbReference type="GO" id="GO:0016020">
    <property type="term" value="C:membrane"/>
    <property type="evidence" value="ECO:0007669"/>
    <property type="project" value="UniProtKB-SubCell"/>
</dbReference>
<feature type="transmembrane region" description="Helical" evidence="6">
    <location>
        <begin position="200"/>
        <end position="217"/>
    </location>
</feature>
<evidence type="ECO:0000313" key="8">
    <source>
        <dbReference type="Proteomes" id="UP000077266"/>
    </source>
</evidence>
<evidence type="ECO:0000313" key="7">
    <source>
        <dbReference type="EMBL" id="KZV95602.1"/>
    </source>
</evidence>
<accession>A0A165K094</accession>
<dbReference type="InterPro" id="IPR036259">
    <property type="entry name" value="MFS_trans_sf"/>
</dbReference>
<feature type="region of interest" description="Disordered" evidence="5">
    <location>
        <begin position="1"/>
        <end position="53"/>
    </location>
</feature>
<feature type="compositionally biased region" description="Basic and acidic residues" evidence="5">
    <location>
        <begin position="42"/>
        <end position="53"/>
    </location>
</feature>
<evidence type="ECO:0000256" key="2">
    <source>
        <dbReference type="ARBA" id="ARBA00022692"/>
    </source>
</evidence>
<keyword evidence="3 6" id="KW-1133">Transmembrane helix</keyword>
<gene>
    <name evidence="7" type="ORF">EXIGLDRAFT_714983</name>
</gene>
<name>A0A165K094_EXIGL</name>
<feature type="transmembrane region" description="Helical" evidence="6">
    <location>
        <begin position="351"/>
        <end position="372"/>
    </location>
</feature>
<dbReference type="FunCoup" id="A0A165K094">
    <property type="interactions" value="128"/>
</dbReference>
<dbReference type="FunFam" id="1.20.1250.20:FF:000289">
    <property type="entry name" value="Acetyl-coenzyme A transporter 1"/>
    <property type="match status" value="1"/>
</dbReference>
<evidence type="ECO:0000256" key="5">
    <source>
        <dbReference type="SAM" id="MobiDB-lite"/>
    </source>
</evidence>
<feature type="transmembrane region" description="Helical" evidence="6">
    <location>
        <begin position="379"/>
        <end position="401"/>
    </location>
</feature>
<dbReference type="PANTHER" id="PTHR12778">
    <property type="entry name" value="SOLUTE CARRIER FAMILY 33 ACETYL-COA TRANSPORTER -RELATED"/>
    <property type="match status" value="1"/>
</dbReference>
<keyword evidence="2 6" id="KW-0812">Transmembrane</keyword>
<organism evidence="7 8">
    <name type="scientific">Exidia glandulosa HHB12029</name>
    <dbReference type="NCBI Taxonomy" id="1314781"/>
    <lineage>
        <taxon>Eukaryota</taxon>
        <taxon>Fungi</taxon>
        <taxon>Dikarya</taxon>
        <taxon>Basidiomycota</taxon>
        <taxon>Agaricomycotina</taxon>
        <taxon>Agaricomycetes</taxon>
        <taxon>Auriculariales</taxon>
        <taxon>Exidiaceae</taxon>
        <taxon>Exidia</taxon>
    </lineage>
</organism>
<dbReference type="PANTHER" id="PTHR12778:SF9">
    <property type="entry name" value="ACETYL-COENZYME A TRANSPORTER 1"/>
    <property type="match status" value="1"/>
</dbReference>
<dbReference type="GO" id="GO:0035348">
    <property type="term" value="P:acetyl-CoA transmembrane transport"/>
    <property type="evidence" value="ECO:0007669"/>
    <property type="project" value="InterPro"/>
</dbReference>
<dbReference type="EMBL" id="KV425954">
    <property type="protein sequence ID" value="KZV95602.1"/>
    <property type="molecule type" value="Genomic_DNA"/>
</dbReference>
<dbReference type="Proteomes" id="UP000077266">
    <property type="component" value="Unassembled WGS sequence"/>
</dbReference>
<proteinExistence type="predicted"/>
<evidence type="ECO:0000256" key="4">
    <source>
        <dbReference type="ARBA" id="ARBA00023136"/>
    </source>
</evidence>